<sequence>MRDRYATKAHGAGDRAATTSPKPRRALLGVVAVLGAAMLTLSGCVSFSDQDQTREAGKFSNNPVPDIIAPKTPDTPAEPSEDQQGPPPTGPCVDPDNAVIATCLASTGGVHPADSEGKTTYVAERTTGKIIVSKRYGPQRVLATIPVDASGDGGLIDFAFSPTYGQDGLIFALITTGSDNRVVRVAAGDVPKPILTGIPKGAGGNMGSMYFQSATELIVATGDAGSRAAASDPSSLAGKILKVSPFRDAGRPQVVASGFGGNVALCPDSESKTLYVADHGEAGDRLFSVDKNGPKKLWQWDDNPQIGGCAASGGVIYVAMTRARRIDSIAAPTAQKPTVTNPAPADVAKRFGHVARLAPIPGGVQLATVNKSVPRADVKTYDDRVAIFNPPQPTEDRM</sequence>
<accession>A0A857MDC1</accession>
<dbReference type="Pfam" id="PF07995">
    <property type="entry name" value="GSDH"/>
    <property type="match status" value="1"/>
</dbReference>
<gene>
    <name evidence="1" type="ORF">GII30_15730</name>
</gene>
<organism evidence="1">
    <name type="scientific">Gordonia amarae</name>
    <dbReference type="NCBI Taxonomy" id="36821"/>
    <lineage>
        <taxon>Bacteria</taxon>
        <taxon>Bacillati</taxon>
        <taxon>Actinomycetota</taxon>
        <taxon>Actinomycetes</taxon>
        <taxon>Mycobacteriales</taxon>
        <taxon>Gordoniaceae</taxon>
        <taxon>Gordonia</taxon>
    </lineage>
</organism>
<dbReference type="InterPro" id="IPR012938">
    <property type="entry name" value="Glc/Sorbosone_DH"/>
</dbReference>
<dbReference type="SUPFAM" id="SSF63829">
    <property type="entry name" value="Calcium-dependent phosphotriesterase"/>
    <property type="match status" value="1"/>
</dbReference>
<dbReference type="Gene3D" id="2.120.10.30">
    <property type="entry name" value="TolB, C-terminal domain"/>
    <property type="match status" value="1"/>
</dbReference>
<evidence type="ECO:0000313" key="1">
    <source>
        <dbReference type="EMBL" id="QHN40403.1"/>
    </source>
</evidence>
<dbReference type="InterPro" id="IPR011042">
    <property type="entry name" value="6-blade_b-propeller_TolB-like"/>
</dbReference>
<name>A0A857MDC1_9ACTN</name>
<proteinExistence type="predicted"/>
<dbReference type="AlphaFoldDB" id="A0A857MDC1"/>
<reference evidence="1" key="1">
    <citation type="journal article" date="2021" name="Nat. Microbiol.">
        <title>Cocultivation of an ultrasmall environmental parasitic bacterium with lytic ability against bacteria associated with wastewater foams.</title>
        <authorList>
            <person name="Batinovic S."/>
            <person name="Rose J.J.A."/>
            <person name="Ratcliffe J."/>
            <person name="Seviour R.J."/>
            <person name="Petrovski S."/>
        </authorList>
    </citation>
    <scope>NUCLEOTIDE SEQUENCE</scope>
    <source>
        <strain evidence="1">CON44</strain>
    </source>
</reference>
<dbReference type="EMBL" id="CP045810">
    <property type="protein sequence ID" value="QHN40403.1"/>
    <property type="molecule type" value="Genomic_DNA"/>
</dbReference>
<protein>
    <submittedName>
        <fullName evidence="1">Glucose dehydrogenase</fullName>
    </submittedName>
</protein>